<keyword evidence="3" id="KW-0540">Nuclease</keyword>
<evidence type="ECO:0000256" key="10">
    <source>
        <dbReference type="ARBA" id="ARBA00022918"/>
    </source>
</evidence>
<keyword evidence="12" id="KW-0511">Multifunctional enzyme</keyword>
<evidence type="ECO:0000256" key="4">
    <source>
        <dbReference type="ARBA" id="ARBA00022723"/>
    </source>
</evidence>
<evidence type="ECO:0000256" key="2">
    <source>
        <dbReference type="ARBA" id="ARBA00022695"/>
    </source>
</evidence>
<dbReference type="InterPro" id="IPR045345">
    <property type="entry name" value="Gag_p24_C"/>
</dbReference>
<dbReference type="Gene3D" id="2.30.30.10">
    <property type="entry name" value="Integrase, C-terminal domain superfamily, retroviral"/>
    <property type="match status" value="1"/>
</dbReference>
<comment type="caution">
    <text evidence="16">The sequence shown here is derived from an EMBL/GenBank/DDBJ whole genome shotgun (WGS) entry which is preliminary data.</text>
</comment>
<dbReference type="Pfam" id="PF00665">
    <property type="entry name" value="rve"/>
    <property type="match status" value="1"/>
</dbReference>
<evidence type="ECO:0000313" key="17">
    <source>
        <dbReference type="Proteomes" id="UP000269221"/>
    </source>
</evidence>
<dbReference type="GO" id="GO:0046872">
    <property type="term" value="F:metal ion binding"/>
    <property type="evidence" value="ECO:0007669"/>
    <property type="project" value="UniProtKB-KW"/>
</dbReference>
<dbReference type="SUPFAM" id="SSF47943">
    <property type="entry name" value="Retrovirus capsid protein, N-terminal core domain"/>
    <property type="match status" value="1"/>
</dbReference>
<keyword evidence="14" id="KW-1133">Transmembrane helix</keyword>
<evidence type="ECO:0000256" key="6">
    <source>
        <dbReference type="ARBA" id="ARBA00022801"/>
    </source>
</evidence>
<proteinExistence type="predicted"/>
<dbReference type="Gene3D" id="1.10.375.10">
    <property type="entry name" value="Human Immunodeficiency Virus Type 1 Capsid Protein"/>
    <property type="match status" value="1"/>
</dbReference>
<accession>A0A3M0IUV0</accession>
<keyword evidence="10" id="KW-0695">RNA-directed DNA polymerase</keyword>
<feature type="compositionally biased region" description="Acidic residues" evidence="13">
    <location>
        <begin position="915"/>
        <end position="943"/>
    </location>
</feature>
<dbReference type="GO" id="GO:0016032">
    <property type="term" value="P:viral process"/>
    <property type="evidence" value="ECO:0007669"/>
    <property type="project" value="InterPro"/>
</dbReference>
<gene>
    <name evidence="16" type="ORF">DUI87_30943</name>
</gene>
<dbReference type="Proteomes" id="UP000269221">
    <property type="component" value="Unassembled WGS sequence"/>
</dbReference>
<evidence type="ECO:0000259" key="15">
    <source>
        <dbReference type="PROSITE" id="PS50994"/>
    </source>
</evidence>
<keyword evidence="5" id="KW-0255">Endonuclease</keyword>
<dbReference type="GO" id="GO:0016787">
    <property type="term" value="F:hydrolase activity"/>
    <property type="evidence" value="ECO:0007669"/>
    <property type="project" value="UniProtKB-KW"/>
</dbReference>
<evidence type="ECO:0000256" key="9">
    <source>
        <dbReference type="ARBA" id="ARBA00022908"/>
    </source>
</evidence>
<keyword evidence="1" id="KW-0808">Transferase</keyword>
<keyword evidence="8" id="KW-0460">Magnesium</keyword>
<dbReference type="GO" id="GO:0004519">
    <property type="term" value="F:endonuclease activity"/>
    <property type="evidence" value="ECO:0007669"/>
    <property type="project" value="UniProtKB-KW"/>
</dbReference>
<dbReference type="EMBL" id="QRBI01000220">
    <property type="protein sequence ID" value="RMB92634.1"/>
    <property type="molecule type" value="Genomic_DNA"/>
</dbReference>
<dbReference type="GO" id="GO:0003964">
    <property type="term" value="F:RNA-directed DNA polymerase activity"/>
    <property type="evidence" value="ECO:0007669"/>
    <property type="project" value="UniProtKB-KW"/>
</dbReference>
<dbReference type="InterPro" id="IPR043128">
    <property type="entry name" value="Rev_trsase/Diguanyl_cyclase"/>
</dbReference>
<dbReference type="InterPro" id="IPR008916">
    <property type="entry name" value="Retrov_capsid_C"/>
</dbReference>
<evidence type="ECO:0000256" key="8">
    <source>
        <dbReference type="ARBA" id="ARBA00022842"/>
    </source>
</evidence>
<dbReference type="SUPFAM" id="SSF56672">
    <property type="entry name" value="DNA/RNA polymerases"/>
    <property type="match status" value="1"/>
</dbReference>
<sequence>MEHSDDPQEETFFKFVIPPSRIPVVDLESHQAPSAKVPGKTIAPGCRVEHILHLWSHPDWAKGYHMSDFLLDLGENLLLFRATVEIILLAGDQATIRDLCKAHRDYGRDSPYFRGLLRSDLEAAVVIPADLRQLFSCLLDSTEFKLWEAAWRQLLREALPSLLTDPETAVDENGNALTLEQLMGEGRWTDPTDQASGIPIKALQTIREHAVTAFFSMVPDGPIIPYYKIMQGTKEAFTKFVERLTRAIEVQVSEVAVREGILREMVFANANNLCRTAILSLPLDPPPTIQDMLRVCQLKVPYMQGNDRDAKSPTPRVAAISGTQQEHIRRPLELTKALHLKSVDWTFLSVNLKEQGAWPVQEKELVVIGDSAGQAIIHHYMDDVLVCALTEDVLTHALDLTINALIAAGFELQEEKVQRMPPWKYLRLEIGKRTVVPQKLAIKTKWKDIPKKDRDGKDPLSIIEWVFLSHQRSKRMTRPQELVAELIRKARSHTELPGFIAEGNRKADALAAPAEIAPLLNIFEQAKTQPSTVPSECAWPCSPFPPNTGTGQGNRGRVSVLLPACSANLACGVNPRGLRRCEVWQTDVTHFPEFGCQKYIHVSIDTFSGAVFASAHTGEKAGDVIKHLIHAFSFLGIPKELKTDNGPAYKSRELCSFLQQWGVEHKTGIPHSPTGQAMVERTHGTIRRVLHQQQRVLKAETPAVRLARALFTINFLTCSFEGLNPPIIRHFGVSSLFSIRERPPVMVRDPESGRTEGPHDLVTWGRGYACVSTPTGPSFNMATTQTGFPAPRKFHLPLGALILLSLCLSVIGWLLPQPKANVWATLANLSSKAEDVHTAIRQMREMVTDDWLSGLFTNWGISGWASSIVKTVLLCLFILLLIMLAFGLLKRILYNLISATTHSPSVNHIIVPTEESPEEEGLELEEVLEGAPEDDGEDLDEEEHGLGYPTQHH</sequence>
<dbReference type="GO" id="GO:0003677">
    <property type="term" value="F:DNA binding"/>
    <property type="evidence" value="ECO:0007669"/>
    <property type="project" value="UniProtKB-KW"/>
</dbReference>
<dbReference type="InterPro" id="IPR036397">
    <property type="entry name" value="RNaseH_sf"/>
</dbReference>
<evidence type="ECO:0000256" key="11">
    <source>
        <dbReference type="ARBA" id="ARBA00023125"/>
    </source>
</evidence>
<dbReference type="SUPFAM" id="SSF47353">
    <property type="entry name" value="Retrovirus capsid dimerization domain-like"/>
    <property type="match status" value="1"/>
</dbReference>
<keyword evidence="2" id="KW-0548">Nucleotidyltransferase</keyword>
<organism evidence="16 17">
    <name type="scientific">Hirundo rustica rustica</name>
    <dbReference type="NCBI Taxonomy" id="333673"/>
    <lineage>
        <taxon>Eukaryota</taxon>
        <taxon>Metazoa</taxon>
        <taxon>Chordata</taxon>
        <taxon>Craniata</taxon>
        <taxon>Vertebrata</taxon>
        <taxon>Euteleostomi</taxon>
        <taxon>Archelosauria</taxon>
        <taxon>Archosauria</taxon>
        <taxon>Dinosauria</taxon>
        <taxon>Saurischia</taxon>
        <taxon>Theropoda</taxon>
        <taxon>Coelurosauria</taxon>
        <taxon>Aves</taxon>
        <taxon>Neognathae</taxon>
        <taxon>Neoaves</taxon>
        <taxon>Telluraves</taxon>
        <taxon>Australaves</taxon>
        <taxon>Passeriformes</taxon>
        <taxon>Sylvioidea</taxon>
        <taxon>Hirundinidae</taxon>
        <taxon>Hirundo</taxon>
    </lineage>
</organism>
<evidence type="ECO:0000256" key="1">
    <source>
        <dbReference type="ARBA" id="ARBA00022679"/>
    </source>
</evidence>
<reference evidence="16 17" key="1">
    <citation type="submission" date="2018-07" db="EMBL/GenBank/DDBJ databases">
        <title>A high quality draft genome assembly of the barn swallow (H. rustica rustica).</title>
        <authorList>
            <person name="Formenti G."/>
            <person name="Chiara M."/>
            <person name="Poveda L."/>
            <person name="Francoijs K.-J."/>
            <person name="Bonisoli-Alquati A."/>
            <person name="Canova L."/>
            <person name="Gianfranceschi L."/>
            <person name="Horner D.S."/>
            <person name="Saino N."/>
        </authorList>
    </citation>
    <scope>NUCLEOTIDE SEQUENCE [LARGE SCALE GENOMIC DNA]</scope>
    <source>
        <strain evidence="16">Chelidonia</strain>
        <tissue evidence="16">Blood</tissue>
    </source>
</reference>
<evidence type="ECO:0000256" key="5">
    <source>
        <dbReference type="ARBA" id="ARBA00022759"/>
    </source>
</evidence>
<dbReference type="PANTHER" id="PTHR41694">
    <property type="entry name" value="ENDOGENOUS RETROVIRUS GROUP K MEMBER POL PROTEIN"/>
    <property type="match status" value="1"/>
</dbReference>
<dbReference type="InterPro" id="IPR001584">
    <property type="entry name" value="Integrase_cat-core"/>
</dbReference>
<keyword evidence="4" id="KW-0479">Metal-binding</keyword>
<dbReference type="AlphaFoldDB" id="A0A3M0IUV0"/>
<feature type="region of interest" description="Disordered" evidence="13">
    <location>
        <begin position="915"/>
        <end position="953"/>
    </location>
</feature>
<evidence type="ECO:0000256" key="7">
    <source>
        <dbReference type="ARBA" id="ARBA00022833"/>
    </source>
</evidence>
<protein>
    <recommendedName>
        <fullName evidence="15">Integrase catalytic domain-containing protein</fullName>
    </recommendedName>
</protein>
<dbReference type="Gene3D" id="1.10.1200.30">
    <property type="match status" value="1"/>
</dbReference>
<keyword evidence="17" id="KW-1185">Reference proteome</keyword>
<feature type="transmembrane region" description="Helical" evidence="14">
    <location>
        <begin position="868"/>
        <end position="889"/>
    </location>
</feature>
<feature type="domain" description="Integrase catalytic" evidence="15">
    <location>
        <begin position="571"/>
        <end position="733"/>
    </location>
</feature>
<dbReference type="GO" id="GO:0035613">
    <property type="term" value="F:RNA stem-loop binding"/>
    <property type="evidence" value="ECO:0007669"/>
    <property type="project" value="TreeGrafter"/>
</dbReference>
<dbReference type="Gene3D" id="3.30.70.270">
    <property type="match status" value="1"/>
</dbReference>
<keyword evidence="6" id="KW-0378">Hydrolase</keyword>
<evidence type="ECO:0000256" key="3">
    <source>
        <dbReference type="ARBA" id="ARBA00022722"/>
    </source>
</evidence>
<evidence type="ECO:0000256" key="13">
    <source>
        <dbReference type="SAM" id="MobiDB-lite"/>
    </source>
</evidence>
<dbReference type="InterPro" id="IPR036862">
    <property type="entry name" value="Integrase_C_dom_sf_retrovir"/>
</dbReference>
<dbReference type="Pfam" id="PF00607">
    <property type="entry name" value="Gag_p24"/>
    <property type="match status" value="1"/>
</dbReference>
<dbReference type="GO" id="GO:0015074">
    <property type="term" value="P:DNA integration"/>
    <property type="evidence" value="ECO:0007669"/>
    <property type="project" value="UniProtKB-KW"/>
</dbReference>
<dbReference type="InterPro" id="IPR043502">
    <property type="entry name" value="DNA/RNA_pol_sf"/>
</dbReference>
<evidence type="ECO:0000313" key="16">
    <source>
        <dbReference type="EMBL" id="RMB92634.1"/>
    </source>
</evidence>
<keyword evidence="11" id="KW-0238">DNA-binding</keyword>
<name>A0A3M0IUV0_HIRRU</name>
<feature type="transmembrane region" description="Helical" evidence="14">
    <location>
        <begin position="794"/>
        <end position="815"/>
    </location>
</feature>
<evidence type="ECO:0000256" key="14">
    <source>
        <dbReference type="SAM" id="Phobius"/>
    </source>
</evidence>
<keyword evidence="14" id="KW-0472">Membrane</keyword>
<dbReference type="InterPro" id="IPR012337">
    <property type="entry name" value="RNaseH-like_sf"/>
</dbReference>
<keyword evidence="14" id="KW-0812">Transmembrane</keyword>
<keyword evidence="7" id="KW-0862">Zinc</keyword>
<dbReference type="Pfam" id="PF19317">
    <property type="entry name" value="Gag_p24_C"/>
    <property type="match status" value="1"/>
</dbReference>
<dbReference type="PROSITE" id="PS50994">
    <property type="entry name" value="INTEGRASE"/>
    <property type="match status" value="1"/>
</dbReference>
<dbReference type="Pfam" id="PF00552">
    <property type="entry name" value="IN_DBD_C"/>
    <property type="match status" value="1"/>
</dbReference>
<dbReference type="SUPFAM" id="SSF53098">
    <property type="entry name" value="Ribonuclease H-like"/>
    <property type="match status" value="1"/>
</dbReference>
<dbReference type="Gene3D" id="3.30.420.10">
    <property type="entry name" value="Ribonuclease H-like superfamily/Ribonuclease H"/>
    <property type="match status" value="1"/>
</dbReference>
<dbReference type="PANTHER" id="PTHR41694:SF4">
    <property type="entry name" value="ENDOGENOUS RETROVIRUS GROUP K MEMBER 10 POL PROTEIN-RELATED"/>
    <property type="match status" value="1"/>
</dbReference>
<dbReference type="InterPro" id="IPR008919">
    <property type="entry name" value="Retrov_capsid_N"/>
</dbReference>
<dbReference type="SUPFAM" id="SSF50122">
    <property type="entry name" value="DNA-binding domain of retroviral integrase"/>
    <property type="match status" value="1"/>
</dbReference>
<dbReference type="OrthoDB" id="9398000at2759"/>
<dbReference type="InterPro" id="IPR001037">
    <property type="entry name" value="Integrase_C_retrovir"/>
</dbReference>
<keyword evidence="9" id="KW-0229">DNA integration</keyword>
<evidence type="ECO:0000256" key="12">
    <source>
        <dbReference type="ARBA" id="ARBA00023268"/>
    </source>
</evidence>